<dbReference type="InterPro" id="IPR036890">
    <property type="entry name" value="HATPase_C_sf"/>
</dbReference>
<dbReference type="GO" id="GO:0000160">
    <property type="term" value="P:phosphorelay signal transduction system"/>
    <property type="evidence" value="ECO:0007669"/>
    <property type="project" value="UniProtKB-KW"/>
</dbReference>
<dbReference type="PANTHER" id="PTHR43711">
    <property type="entry name" value="TWO-COMPONENT HISTIDINE KINASE"/>
    <property type="match status" value="1"/>
</dbReference>
<comment type="catalytic activity">
    <reaction evidence="1">
        <text>ATP + protein L-histidine = ADP + protein N-phospho-L-histidine.</text>
        <dbReference type="EC" id="2.7.13.3"/>
    </reaction>
</comment>
<dbReference type="InterPro" id="IPR050736">
    <property type="entry name" value="Sensor_HK_Regulatory"/>
</dbReference>
<protein>
    <recommendedName>
        <fullName evidence="2">histidine kinase</fullName>
        <ecNumber evidence="2">2.7.13.3</ecNumber>
    </recommendedName>
</protein>
<dbReference type="InterPro" id="IPR005467">
    <property type="entry name" value="His_kinase_dom"/>
</dbReference>
<reference evidence="7 8" key="1">
    <citation type="submission" date="2012-02" db="EMBL/GenBank/DDBJ databases">
        <title>The Genome Sequence of Parabacteroides goldsteinii CL02T12C30.</title>
        <authorList>
            <consortium name="The Broad Institute Genome Sequencing Platform"/>
            <person name="Earl A."/>
            <person name="Ward D."/>
            <person name="Feldgarden M."/>
            <person name="Gevers D."/>
            <person name="Zitomersky N.L."/>
            <person name="Coyne M.J."/>
            <person name="Comstock L.E."/>
            <person name="Young S.K."/>
            <person name="Zeng Q."/>
            <person name="Gargeya S."/>
            <person name="Fitzgerald M."/>
            <person name="Haas B."/>
            <person name="Abouelleil A."/>
            <person name="Alvarado L."/>
            <person name="Arachchi H.M."/>
            <person name="Berlin A."/>
            <person name="Chapman S.B."/>
            <person name="Gearin G."/>
            <person name="Goldberg J."/>
            <person name="Griggs A."/>
            <person name="Gujja S."/>
            <person name="Hansen M."/>
            <person name="Heiman D."/>
            <person name="Howarth C."/>
            <person name="Larimer J."/>
            <person name="Lui A."/>
            <person name="MacDonald P.J.P."/>
            <person name="McCowen C."/>
            <person name="Montmayeur A."/>
            <person name="Murphy C."/>
            <person name="Neiman D."/>
            <person name="Pearson M."/>
            <person name="Priest M."/>
            <person name="Roberts A."/>
            <person name="Saif S."/>
            <person name="Shea T."/>
            <person name="Sisk P."/>
            <person name="Stolte C."/>
            <person name="Sykes S."/>
            <person name="Wortman J."/>
            <person name="Nusbaum C."/>
            <person name="Birren B."/>
        </authorList>
    </citation>
    <scope>NUCLEOTIDE SEQUENCE [LARGE SCALE GENOMIC DNA]</scope>
    <source>
        <strain evidence="7 8">CL02T12C30</strain>
    </source>
</reference>
<dbReference type="PATRIC" id="fig|999418.3.peg.3369"/>
<evidence type="ECO:0000256" key="2">
    <source>
        <dbReference type="ARBA" id="ARBA00012438"/>
    </source>
</evidence>
<dbReference type="PRINTS" id="PR00344">
    <property type="entry name" value="BCTRLSENSOR"/>
</dbReference>
<keyword evidence="3" id="KW-0808">Transferase</keyword>
<dbReference type="Pfam" id="PF02518">
    <property type="entry name" value="HATPase_c"/>
    <property type="match status" value="1"/>
</dbReference>
<evidence type="ECO:0000313" key="7">
    <source>
        <dbReference type="EMBL" id="EKN12138.1"/>
    </source>
</evidence>
<dbReference type="EMBL" id="AGZO01000023">
    <property type="protein sequence ID" value="EKN12138.1"/>
    <property type="molecule type" value="Genomic_DNA"/>
</dbReference>
<dbReference type="Proteomes" id="UP000006330">
    <property type="component" value="Unassembled WGS sequence"/>
</dbReference>
<sequence>MKVCVRDTGIGISEENRPRVFERFIKINDFHQGTGLGLTISKTIIEYLGGTIGVDSVQGKGSTFWFTLPLDYKGISS</sequence>
<keyword evidence="4" id="KW-0418">Kinase</keyword>
<evidence type="ECO:0000256" key="1">
    <source>
        <dbReference type="ARBA" id="ARBA00000085"/>
    </source>
</evidence>
<dbReference type="PANTHER" id="PTHR43711:SF31">
    <property type="entry name" value="HISTIDINE KINASE"/>
    <property type="match status" value="1"/>
</dbReference>
<evidence type="ECO:0000259" key="6">
    <source>
        <dbReference type="PROSITE" id="PS50109"/>
    </source>
</evidence>
<dbReference type="GO" id="GO:0004673">
    <property type="term" value="F:protein histidine kinase activity"/>
    <property type="evidence" value="ECO:0007669"/>
    <property type="project" value="UniProtKB-EC"/>
</dbReference>
<gene>
    <name evidence="7" type="ORF">HMPREF1076_03303</name>
</gene>
<proteinExistence type="predicted"/>
<dbReference type="EC" id="2.7.13.3" evidence="2"/>
<keyword evidence="5" id="KW-0902">Two-component regulatory system</keyword>
<organism evidence="7 8">
    <name type="scientific">Parabacteroides goldsteinii CL02T12C30</name>
    <dbReference type="NCBI Taxonomy" id="999418"/>
    <lineage>
        <taxon>Bacteria</taxon>
        <taxon>Pseudomonadati</taxon>
        <taxon>Bacteroidota</taxon>
        <taxon>Bacteroidia</taxon>
        <taxon>Bacteroidales</taxon>
        <taxon>Tannerellaceae</taxon>
        <taxon>Parabacteroides</taxon>
    </lineage>
</organism>
<comment type="caution">
    <text evidence="7">The sequence shown here is derived from an EMBL/GenBank/DDBJ whole genome shotgun (WGS) entry which is preliminary data.</text>
</comment>
<dbReference type="HOGENOM" id="CLU_000445_89_31_10"/>
<feature type="domain" description="Histidine kinase" evidence="6">
    <location>
        <begin position="1"/>
        <end position="72"/>
    </location>
</feature>
<name>K6A8Z3_9BACT</name>
<dbReference type="Gene3D" id="3.30.565.10">
    <property type="entry name" value="Histidine kinase-like ATPase, C-terminal domain"/>
    <property type="match status" value="1"/>
</dbReference>
<evidence type="ECO:0000256" key="3">
    <source>
        <dbReference type="ARBA" id="ARBA00022679"/>
    </source>
</evidence>
<dbReference type="SMART" id="SM00387">
    <property type="entry name" value="HATPase_c"/>
    <property type="match status" value="1"/>
</dbReference>
<dbReference type="InterPro" id="IPR004358">
    <property type="entry name" value="Sig_transdc_His_kin-like_C"/>
</dbReference>
<dbReference type="AlphaFoldDB" id="K6A8Z3"/>
<dbReference type="SUPFAM" id="SSF55874">
    <property type="entry name" value="ATPase domain of HSP90 chaperone/DNA topoisomerase II/histidine kinase"/>
    <property type="match status" value="1"/>
</dbReference>
<dbReference type="PROSITE" id="PS50109">
    <property type="entry name" value="HIS_KIN"/>
    <property type="match status" value="1"/>
</dbReference>
<evidence type="ECO:0000313" key="8">
    <source>
        <dbReference type="Proteomes" id="UP000006330"/>
    </source>
</evidence>
<accession>K6A8Z3</accession>
<dbReference type="InterPro" id="IPR003594">
    <property type="entry name" value="HATPase_dom"/>
</dbReference>
<evidence type="ECO:0000256" key="4">
    <source>
        <dbReference type="ARBA" id="ARBA00022777"/>
    </source>
</evidence>
<evidence type="ECO:0000256" key="5">
    <source>
        <dbReference type="ARBA" id="ARBA00023012"/>
    </source>
</evidence>